<sequence>MGNATVIYTVVIVAVVWLFHRQSPNQVFAILGAWLVISLRPIEHLFDLIRWVGNRPTLPPRDIVGHLCAYQSPGIVLLRQTDNRPLSCGTVLLLSDEYGPSTAGVVLNEVGRDEGNLVRVLSQPFPEGHVAPVGKPGTAQVVAFTEEQRAAVPILSQITSLCGIVDTDTDLLTLQMEVIDGQELAEGRLVEASIGTATVLYQIIQGVTRDEIVQQKNKYGYVRAAARKIGTWDADAGRFRPVAWLPPINSPVFLRQKEDAPVEPEAVGHFPDTTYHMAYSPSDGVTHNTAILGILGVGKSFLALELVERMLAAGIKVLCLDLTNQYAVQLAAFLDADHEKKLDEQLRAAGEGRQVKPDVEAGGSRPAFRAKVREQLKAFLDPASGRNLRILNPSQFEVSRQDSKPYAGNAAMATLTAAEITAIFSEEALTACQEMGMTDDARLCLVYEEAHTLVPEWNSVAADGDKQATAASARAILQGRKYGLGCLLITQRTANVTKSILNQCNTVFALRSFDETSREFLSNYIGRDYAQVLPTLPQRHAVFFGKASSSSNPVMIRVNDREAFLDAFRAAHPPPPLPRAAAPGEAAAGVQGAADAPEAQGRTRA</sequence>
<protein>
    <submittedName>
        <fullName evidence="2">ATP-binding protein</fullName>
    </submittedName>
</protein>
<dbReference type="GO" id="GO:0005524">
    <property type="term" value="F:ATP binding"/>
    <property type="evidence" value="ECO:0007669"/>
    <property type="project" value="UniProtKB-KW"/>
</dbReference>
<feature type="compositionally biased region" description="Low complexity" evidence="1">
    <location>
        <begin position="579"/>
        <end position="599"/>
    </location>
</feature>
<evidence type="ECO:0000256" key="1">
    <source>
        <dbReference type="SAM" id="MobiDB-lite"/>
    </source>
</evidence>
<keyword evidence="2" id="KW-0067">ATP-binding</keyword>
<dbReference type="PANTHER" id="PTHR42957">
    <property type="entry name" value="HELICASE MJ1565-RELATED"/>
    <property type="match status" value="1"/>
</dbReference>
<dbReference type="PANTHER" id="PTHR42957:SF1">
    <property type="entry name" value="HELICASE MJ1565-RELATED"/>
    <property type="match status" value="1"/>
</dbReference>
<dbReference type="InterPro" id="IPR008571">
    <property type="entry name" value="HerA-like"/>
</dbReference>
<dbReference type="RefSeq" id="WP_187537197.1">
    <property type="nucleotide sequence ID" value="NZ_CP060718.1"/>
</dbReference>
<organism evidence="2 3">
    <name type="scientific">Sphingomonas lutea</name>
    <dbReference type="NCBI Taxonomy" id="1045317"/>
    <lineage>
        <taxon>Bacteria</taxon>
        <taxon>Pseudomonadati</taxon>
        <taxon>Pseudomonadota</taxon>
        <taxon>Alphaproteobacteria</taxon>
        <taxon>Sphingomonadales</taxon>
        <taxon>Sphingomonadaceae</taxon>
        <taxon>Sphingomonas</taxon>
    </lineage>
</organism>
<gene>
    <name evidence="2" type="ORF">H9L13_07750</name>
</gene>
<name>A0A7G9SFI0_9SPHN</name>
<evidence type="ECO:0000313" key="2">
    <source>
        <dbReference type="EMBL" id="QNN66605.1"/>
    </source>
</evidence>
<dbReference type="Gene3D" id="3.40.50.300">
    <property type="entry name" value="P-loop containing nucleotide triphosphate hydrolases"/>
    <property type="match status" value="2"/>
</dbReference>
<keyword evidence="3" id="KW-1185">Reference proteome</keyword>
<accession>A0A7G9SFI0</accession>
<feature type="region of interest" description="Disordered" evidence="1">
    <location>
        <begin position="570"/>
        <end position="605"/>
    </location>
</feature>
<dbReference type="Proteomes" id="UP000515971">
    <property type="component" value="Chromosome"/>
</dbReference>
<evidence type="ECO:0000313" key="3">
    <source>
        <dbReference type="Proteomes" id="UP000515971"/>
    </source>
</evidence>
<proteinExistence type="predicted"/>
<dbReference type="InterPro" id="IPR027417">
    <property type="entry name" value="P-loop_NTPase"/>
</dbReference>
<dbReference type="EMBL" id="CP060718">
    <property type="protein sequence ID" value="QNN66605.1"/>
    <property type="molecule type" value="Genomic_DNA"/>
</dbReference>
<reference evidence="2 3" key="1">
    <citation type="submission" date="2020-08" db="EMBL/GenBank/DDBJ databases">
        <title>Genome sequence of Sphingomonas lutea KCTC 23642T.</title>
        <authorList>
            <person name="Hyun D.-W."/>
            <person name="Bae J.-W."/>
        </authorList>
    </citation>
    <scope>NUCLEOTIDE SEQUENCE [LARGE SCALE GENOMIC DNA]</scope>
    <source>
        <strain evidence="2 3">KCTC 23642</strain>
    </source>
</reference>
<dbReference type="AlphaFoldDB" id="A0A7G9SFI0"/>
<keyword evidence="2" id="KW-0547">Nucleotide-binding</keyword>
<dbReference type="SUPFAM" id="SSF52540">
    <property type="entry name" value="P-loop containing nucleoside triphosphate hydrolases"/>
    <property type="match status" value="1"/>
</dbReference>
<dbReference type="KEGG" id="slut:H9L13_07750"/>